<keyword evidence="2" id="KW-0472">Membrane</keyword>
<accession>A0A3A6PNJ5</accession>
<evidence type="ECO:0000313" key="4">
    <source>
        <dbReference type="Proteomes" id="UP000276588"/>
    </source>
</evidence>
<proteinExistence type="predicted"/>
<reference evidence="3 4" key="1">
    <citation type="submission" date="2018-06" db="EMBL/GenBank/DDBJ databases">
        <title>Halonotius sp. F13-13 a new haloarchaeeon isolated from a solar saltern from Isla Cristina, Huelva, Spain.</title>
        <authorList>
            <person name="Duran-Viseras A."/>
            <person name="Sanchez-Porro C."/>
            <person name="Ventosa A."/>
        </authorList>
    </citation>
    <scope>NUCLEOTIDE SEQUENCE [LARGE SCALE GENOMIC DNA]</scope>
    <source>
        <strain evidence="3 4">F13-13</strain>
    </source>
</reference>
<dbReference type="RefSeq" id="WP_120102773.1">
    <property type="nucleotide sequence ID" value="NZ_QKNY01000010.1"/>
</dbReference>
<protein>
    <submittedName>
        <fullName evidence="3">Uncharacterized protein</fullName>
    </submittedName>
</protein>
<feature type="compositionally biased region" description="Polar residues" evidence="1">
    <location>
        <begin position="336"/>
        <end position="355"/>
    </location>
</feature>
<sequence>MPYRVVLFGLLAIAVAGFVMVPAVAAQSERPVSLVDSTTPDDATVGEPTPIELTVGNTQSHPTNVTVQAAGATKHTVTVELRPNSERTVTLEPEAPPKRGAFDVAVTLWERDGGVPFVADRLTVDATTLQSGSQLTVRPLTARQAVAAGEPATVGFEIINQGDTETTATFELDDGESTRKRTVTLSGGESTVESAAVTAPQTGETTVSLTRQSGSDGAEATVMATEAPVTASIVAYDPSDDQLILTLKNTREEPAQAFLRLTRDPGVGAATTNVAQQAIDLDPGATERVNVSTTDFEIGRGHWSLSLTNLIVDGEAAAFPNTTTHTIHDTFIETSDNLAPSKDLPQSNPPQQESSGDGFPVYPLLGVMVLIGGFGGGYIIGSRAL</sequence>
<keyword evidence="2" id="KW-1133">Transmembrane helix</keyword>
<feature type="region of interest" description="Disordered" evidence="1">
    <location>
        <begin position="336"/>
        <end position="357"/>
    </location>
</feature>
<dbReference type="EMBL" id="QKNY01000010">
    <property type="protein sequence ID" value="RJX43127.1"/>
    <property type="molecule type" value="Genomic_DNA"/>
</dbReference>
<dbReference type="Proteomes" id="UP000276588">
    <property type="component" value="Unassembled WGS sequence"/>
</dbReference>
<comment type="caution">
    <text evidence="3">The sequence shown here is derived from an EMBL/GenBank/DDBJ whole genome shotgun (WGS) entry which is preliminary data.</text>
</comment>
<evidence type="ECO:0000256" key="1">
    <source>
        <dbReference type="SAM" id="MobiDB-lite"/>
    </source>
</evidence>
<keyword evidence="4" id="KW-1185">Reference proteome</keyword>
<name>A0A3A6PNJ5_9EURY</name>
<dbReference type="AlphaFoldDB" id="A0A3A6PNJ5"/>
<gene>
    <name evidence="3" type="ORF">DM826_07415</name>
</gene>
<organism evidence="3 4">
    <name type="scientific">Halonotius aquaticus</name>
    <dbReference type="NCBI Taxonomy" id="2216978"/>
    <lineage>
        <taxon>Archaea</taxon>
        <taxon>Methanobacteriati</taxon>
        <taxon>Methanobacteriota</taxon>
        <taxon>Stenosarchaea group</taxon>
        <taxon>Halobacteria</taxon>
        <taxon>Halobacteriales</taxon>
        <taxon>Haloferacaceae</taxon>
        <taxon>Halonotius</taxon>
    </lineage>
</organism>
<evidence type="ECO:0000313" key="3">
    <source>
        <dbReference type="EMBL" id="RJX43127.1"/>
    </source>
</evidence>
<evidence type="ECO:0000256" key="2">
    <source>
        <dbReference type="SAM" id="Phobius"/>
    </source>
</evidence>
<keyword evidence="2" id="KW-0812">Transmembrane</keyword>
<dbReference type="Gene3D" id="2.60.40.10">
    <property type="entry name" value="Immunoglobulins"/>
    <property type="match status" value="1"/>
</dbReference>
<dbReference type="InterPro" id="IPR013783">
    <property type="entry name" value="Ig-like_fold"/>
</dbReference>
<feature type="transmembrane region" description="Helical" evidence="2">
    <location>
        <begin position="361"/>
        <end position="381"/>
    </location>
</feature>